<dbReference type="OrthoDB" id="16564at2759"/>
<sequence length="126" mass="13883">MGGSDFHGIDPTTERAPGAIPFPRLHVDRFLAHALDVWERPLVERLKAMAEAIKLAGPDASATEELLIWKEQEPLARRTLAELGMGIEIVESDVIPAQSSPSTEQDGRTSVVESHYRTIRVTTLGR</sequence>
<dbReference type="AlphaFoldDB" id="A0A9W6TW70"/>
<name>A0A9W6TW70_9STRA</name>
<proteinExistence type="predicted"/>
<protein>
    <submittedName>
        <fullName evidence="1">Unnamed protein product</fullName>
    </submittedName>
</protein>
<evidence type="ECO:0000313" key="2">
    <source>
        <dbReference type="Proteomes" id="UP001165083"/>
    </source>
</evidence>
<gene>
    <name evidence="1" type="ORF">Plil01_000814200</name>
</gene>
<evidence type="ECO:0000313" key="1">
    <source>
        <dbReference type="EMBL" id="GMF20813.1"/>
    </source>
</evidence>
<accession>A0A9W6TW70</accession>
<organism evidence="1 2">
    <name type="scientific">Phytophthora lilii</name>
    <dbReference type="NCBI Taxonomy" id="2077276"/>
    <lineage>
        <taxon>Eukaryota</taxon>
        <taxon>Sar</taxon>
        <taxon>Stramenopiles</taxon>
        <taxon>Oomycota</taxon>
        <taxon>Peronosporomycetes</taxon>
        <taxon>Peronosporales</taxon>
        <taxon>Peronosporaceae</taxon>
        <taxon>Phytophthora</taxon>
    </lineage>
</organism>
<keyword evidence="2" id="KW-1185">Reference proteome</keyword>
<dbReference type="Proteomes" id="UP001165083">
    <property type="component" value="Unassembled WGS sequence"/>
</dbReference>
<reference evidence="1" key="1">
    <citation type="submission" date="2023-04" db="EMBL/GenBank/DDBJ databases">
        <title>Phytophthora lilii NBRC 32176.</title>
        <authorList>
            <person name="Ichikawa N."/>
            <person name="Sato H."/>
            <person name="Tonouchi N."/>
        </authorList>
    </citation>
    <scope>NUCLEOTIDE SEQUENCE</scope>
    <source>
        <strain evidence="1">NBRC 32176</strain>
    </source>
</reference>
<comment type="caution">
    <text evidence="1">The sequence shown here is derived from an EMBL/GenBank/DDBJ whole genome shotgun (WGS) entry which is preliminary data.</text>
</comment>
<dbReference type="EMBL" id="BSXW01000386">
    <property type="protein sequence ID" value="GMF20813.1"/>
    <property type="molecule type" value="Genomic_DNA"/>
</dbReference>